<dbReference type="EC" id="2.5.1.-" evidence="2"/>
<dbReference type="Proteomes" id="UP001237642">
    <property type="component" value="Unassembled WGS sequence"/>
</dbReference>
<evidence type="ECO:0000313" key="5">
    <source>
        <dbReference type="Proteomes" id="UP001237642"/>
    </source>
</evidence>
<evidence type="ECO:0000256" key="3">
    <source>
        <dbReference type="SAM" id="MobiDB-lite"/>
    </source>
</evidence>
<dbReference type="AlphaFoldDB" id="A0AAD8JKP7"/>
<dbReference type="PANTHER" id="PTHR10291:SF0">
    <property type="entry name" value="DEHYDRODOLICHYL DIPHOSPHATE SYNTHASE 2"/>
    <property type="match status" value="1"/>
</dbReference>
<name>A0AAD8JKP7_9APIA</name>
<comment type="caution">
    <text evidence="4">The sequence shown here is derived from an EMBL/GenBank/DDBJ whole genome shotgun (WGS) entry which is preliminary data.</text>
</comment>
<keyword evidence="1 2" id="KW-0808">Transferase</keyword>
<dbReference type="EMBL" id="JAUIZM010000001">
    <property type="protein sequence ID" value="KAK1404292.1"/>
    <property type="molecule type" value="Genomic_DNA"/>
</dbReference>
<dbReference type="GO" id="GO:0045547">
    <property type="term" value="F:ditrans,polycis-polyprenyl diphosphate synthase [(2E,6E)-farnesyl diphosphate specific] activity"/>
    <property type="evidence" value="ECO:0007669"/>
    <property type="project" value="TreeGrafter"/>
</dbReference>
<dbReference type="Pfam" id="PF01255">
    <property type="entry name" value="Prenyltransf"/>
    <property type="match status" value="1"/>
</dbReference>
<dbReference type="Gene3D" id="3.40.1180.10">
    <property type="entry name" value="Decaprenyl diphosphate synthase-like"/>
    <property type="match status" value="1"/>
</dbReference>
<feature type="compositionally biased region" description="Polar residues" evidence="3">
    <location>
        <begin position="1"/>
        <end position="16"/>
    </location>
</feature>
<dbReference type="PANTHER" id="PTHR10291">
    <property type="entry name" value="DEHYDRODOLICHYL DIPHOSPHATE SYNTHASE FAMILY MEMBER"/>
    <property type="match status" value="1"/>
</dbReference>
<dbReference type="InterPro" id="IPR001441">
    <property type="entry name" value="UPP_synth-like"/>
</dbReference>
<feature type="compositionally biased region" description="Polar residues" evidence="3">
    <location>
        <begin position="37"/>
        <end position="46"/>
    </location>
</feature>
<reference evidence="4" key="2">
    <citation type="submission" date="2023-05" db="EMBL/GenBank/DDBJ databases">
        <authorList>
            <person name="Schelkunov M.I."/>
        </authorList>
    </citation>
    <scope>NUCLEOTIDE SEQUENCE</scope>
    <source>
        <strain evidence="4">Hsosn_3</strain>
        <tissue evidence="4">Leaf</tissue>
    </source>
</reference>
<evidence type="ECO:0000256" key="1">
    <source>
        <dbReference type="ARBA" id="ARBA00022679"/>
    </source>
</evidence>
<dbReference type="SUPFAM" id="SSF64005">
    <property type="entry name" value="Undecaprenyl diphosphate synthase"/>
    <property type="match status" value="1"/>
</dbReference>
<dbReference type="CDD" id="cd00475">
    <property type="entry name" value="Cis_IPPS"/>
    <property type="match status" value="1"/>
</dbReference>
<protein>
    <recommendedName>
        <fullName evidence="2">Alkyl transferase</fullName>
        <ecNumber evidence="2">2.5.1.-</ecNumber>
    </recommendedName>
</protein>
<feature type="compositionally biased region" description="Low complexity" evidence="3">
    <location>
        <begin position="17"/>
        <end position="30"/>
    </location>
</feature>
<dbReference type="GO" id="GO:0016094">
    <property type="term" value="P:polyprenol biosynthetic process"/>
    <property type="evidence" value="ECO:0007669"/>
    <property type="project" value="TreeGrafter"/>
</dbReference>
<feature type="region of interest" description="Disordered" evidence="3">
    <location>
        <begin position="1"/>
        <end position="63"/>
    </location>
</feature>
<reference evidence="4" key="1">
    <citation type="submission" date="2023-02" db="EMBL/GenBank/DDBJ databases">
        <title>Genome of toxic invasive species Heracleum sosnowskyi carries increased number of genes despite the absence of recent whole-genome duplications.</title>
        <authorList>
            <person name="Schelkunov M."/>
            <person name="Shtratnikova V."/>
            <person name="Makarenko M."/>
            <person name="Klepikova A."/>
            <person name="Omelchenko D."/>
            <person name="Novikova G."/>
            <person name="Obukhova E."/>
            <person name="Bogdanov V."/>
            <person name="Penin A."/>
            <person name="Logacheva M."/>
        </authorList>
    </citation>
    <scope>NUCLEOTIDE SEQUENCE</scope>
    <source>
        <strain evidence="4">Hsosn_3</strain>
        <tissue evidence="4">Leaf</tissue>
    </source>
</reference>
<dbReference type="NCBIfam" id="TIGR00055">
    <property type="entry name" value="uppS"/>
    <property type="match status" value="1"/>
</dbReference>
<keyword evidence="5" id="KW-1185">Reference proteome</keyword>
<dbReference type="InterPro" id="IPR036424">
    <property type="entry name" value="UPP_synth-like_sf"/>
</dbReference>
<dbReference type="GO" id="GO:0009409">
    <property type="term" value="P:response to cold"/>
    <property type="evidence" value="ECO:0007669"/>
    <property type="project" value="TreeGrafter"/>
</dbReference>
<evidence type="ECO:0000313" key="4">
    <source>
        <dbReference type="EMBL" id="KAK1404292.1"/>
    </source>
</evidence>
<dbReference type="GO" id="GO:0009570">
    <property type="term" value="C:chloroplast stroma"/>
    <property type="evidence" value="ECO:0007669"/>
    <property type="project" value="TreeGrafter"/>
</dbReference>
<evidence type="ECO:0000256" key="2">
    <source>
        <dbReference type="RuleBase" id="RU363018"/>
    </source>
</evidence>
<feature type="compositionally biased region" description="Low complexity" evidence="3">
    <location>
        <begin position="47"/>
        <end position="61"/>
    </location>
</feature>
<organism evidence="4 5">
    <name type="scientific">Heracleum sosnowskyi</name>
    <dbReference type="NCBI Taxonomy" id="360622"/>
    <lineage>
        <taxon>Eukaryota</taxon>
        <taxon>Viridiplantae</taxon>
        <taxon>Streptophyta</taxon>
        <taxon>Embryophyta</taxon>
        <taxon>Tracheophyta</taxon>
        <taxon>Spermatophyta</taxon>
        <taxon>Magnoliopsida</taxon>
        <taxon>eudicotyledons</taxon>
        <taxon>Gunneridae</taxon>
        <taxon>Pentapetalae</taxon>
        <taxon>asterids</taxon>
        <taxon>campanulids</taxon>
        <taxon>Apiales</taxon>
        <taxon>Apiaceae</taxon>
        <taxon>Apioideae</taxon>
        <taxon>apioid superclade</taxon>
        <taxon>Tordylieae</taxon>
        <taxon>Tordyliinae</taxon>
        <taxon>Heracleum</taxon>
    </lineage>
</organism>
<comment type="similarity">
    <text evidence="2">Belongs to the UPP synthase family.</text>
</comment>
<gene>
    <name evidence="4" type="ORF">POM88_003897</name>
</gene>
<sequence length="276" mass="31653">MQTDQLENVDNGSQLESTNNNQSSGSTSQSHRGFSVTPLSQRLQTPQSQNMSTSRSQSSGSGELNAYIEQSELDDTYDDLSRLCWKCGIKVLTTFLFSYDNWKRSQEDIDRVMIMFEEEMISNLQESMRHDIRISVIGDRTRLLKSLIEVITEAEEKIEANSRLHLILAIGYSGQSDILQASCKKLCRKVRDGLIRGEDINKNIFEQELGKNVCTQFPFPDLLIRTGGDLRLSNFMAYQSAYAELYFTKTFSPDFGEEEFIMVLKSFQERHRRYGV</sequence>
<proteinExistence type="inferred from homology"/>
<dbReference type="GO" id="GO:0009668">
    <property type="term" value="P:plastid membrane organization"/>
    <property type="evidence" value="ECO:0007669"/>
    <property type="project" value="TreeGrafter"/>
</dbReference>
<accession>A0AAD8JKP7</accession>